<dbReference type="Gene3D" id="1.20.1260.120">
    <property type="entry name" value="Protein of unknown function DUF2935"/>
    <property type="match status" value="1"/>
</dbReference>
<dbReference type="SUPFAM" id="SSF158430">
    <property type="entry name" value="Bacillus cereus metalloprotein-like"/>
    <property type="match status" value="2"/>
</dbReference>
<evidence type="ECO:0000313" key="2">
    <source>
        <dbReference type="Proteomes" id="UP000095743"/>
    </source>
</evidence>
<dbReference type="STRING" id="1424294.Gferi_22995"/>
<dbReference type="Proteomes" id="UP000095743">
    <property type="component" value="Chromosome"/>
</dbReference>
<accession>A0A1D8GMM3</accession>
<organism evidence="1 2">
    <name type="scientific">Geosporobacter ferrireducens</name>
    <dbReference type="NCBI Taxonomy" id="1424294"/>
    <lineage>
        <taxon>Bacteria</taxon>
        <taxon>Bacillati</taxon>
        <taxon>Bacillota</taxon>
        <taxon>Clostridia</taxon>
        <taxon>Peptostreptococcales</taxon>
        <taxon>Thermotaleaceae</taxon>
        <taxon>Geosporobacter</taxon>
    </lineage>
</organism>
<evidence type="ECO:0008006" key="3">
    <source>
        <dbReference type="Google" id="ProtNLM"/>
    </source>
</evidence>
<dbReference type="AlphaFoldDB" id="A0A1D8GMM3"/>
<reference evidence="1 2" key="1">
    <citation type="submission" date="2016-09" db="EMBL/GenBank/DDBJ databases">
        <title>Genomic analysis reveals versatility of anaerobic energy metabolism of Geosporobacter ferrireducens IRF9 of phylum Firmicutes.</title>
        <authorList>
            <person name="Kim S.-J."/>
        </authorList>
    </citation>
    <scope>NUCLEOTIDE SEQUENCE [LARGE SCALE GENOMIC DNA]</scope>
    <source>
        <strain evidence="1 2">IRF9</strain>
    </source>
</reference>
<gene>
    <name evidence="1" type="ORF">Gferi_22995</name>
</gene>
<dbReference type="EMBL" id="CP017269">
    <property type="protein sequence ID" value="AOT72154.1"/>
    <property type="molecule type" value="Genomic_DNA"/>
</dbReference>
<dbReference type="Pfam" id="PF11155">
    <property type="entry name" value="DUF2935"/>
    <property type="match status" value="2"/>
</dbReference>
<dbReference type="InterPro" id="IPR021328">
    <property type="entry name" value="CotB-like"/>
</dbReference>
<proteinExistence type="predicted"/>
<sequence>MLNLREEIIFWTEIMRDHSEFQYTTLSPREVEYIGQAQYYMQLFESLNQEAKGYKDKSTPADEANLIQKNMTALLNFIQFKRSIVYRLMTCSIEIGLPPSFINHMINEAMEYYRVLCMAQGTMPMNIALENIRLHNIWLPDASGHASAVGAELDPVETKLIKKAEYFVKTFDKLFKKAVEMYQIFERTGLQDGSLGYFNEEVAKEIDAFICYLEEVKTAREQCVVQATGIFGPLMPDHMIREEKYYLYRIQLLYK</sequence>
<evidence type="ECO:0000313" key="1">
    <source>
        <dbReference type="EMBL" id="AOT72154.1"/>
    </source>
</evidence>
<keyword evidence="2" id="KW-1185">Reference proteome</keyword>
<protein>
    <recommendedName>
        <fullName evidence="3">DUF2935 domain-containing protein</fullName>
    </recommendedName>
</protein>
<name>A0A1D8GMM3_9FIRM</name>
<dbReference type="KEGG" id="gfe:Gferi_22995"/>
<dbReference type="RefSeq" id="WP_069980469.1">
    <property type="nucleotide sequence ID" value="NZ_CP017269.1"/>
</dbReference>
<dbReference type="OrthoDB" id="1633927at2"/>